<dbReference type="OMA" id="FHFSLDF"/>
<evidence type="ECO:0000256" key="2">
    <source>
        <dbReference type="SAM" id="SignalP"/>
    </source>
</evidence>
<proteinExistence type="predicted"/>
<feature type="signal peptide" evidence="2">
    <location>
        <begin position="1"/>
        <end position="24"/>
    </location>
</feature>
<keyword evidence="4" id="KW-1185">Reference proteome</keyword>
<keyword evidence="2" id="KW-0732">Signal</keyword>
<evidence type="ECO:0000313" key="3">
    <source>
        <dbReference type="EMBL" id="ALC47498.1"/>
    </source>
</evidence>
<evidence type="ECO:0000313" key="4">
    <source>
        <dbReference type="Proteomes" id="UP000494163"/>
    </source>
</evidence>
<gene>
    <name evidence="3" type="ORF">Dbus_chr3Rg2248</name>
</gene>
<name>A0A0M5J2B9_DROBS</name>
<feature type="chain" id="PRO_5005803469" evidence="2">
    <location>
        <begin position="25"/>
        <end position="205"/>
    </location>
</feature>
<sequence>MPALSTKSLIGIILICCVLKQIQANVLFRFALDFHVKDNGTELLNKTIKVENNQLLVQNNEEENSTSAPGTEEQTHGDVAKQLLKECKLGVQLLNAELTPLAGRSNQMAGILKQTIRYANEVDASLISGNMSQHFGLLRKYLSLVDNWRSPNNSGGERTLEFVVLKLAMEKYGIVSKQQEALEYLQRADRAWNNYRKHNVILSES</sequence>
<evidence type="ECO:0000256" key="1">
    <source>
        <dbReference type="SAM" id="MobiDB-lite"/>
    </source>
</evidence>
<organism evidence="3 4">
    <name type="scientific">Drosophila busckii</name>
    <name type="common">Fruit fly</name>
    <dbReference type="NCBI Taxonomy" id="30019"/>
    <lineage>
        <taxon>Eukaryota</taxon>
        <taxon>Metazoa</taxon>
        <taxon>Ecdysozoa</taxon>
        <taxon>Arthropoda</taxon>
        <taxon>Hexapoda</taxon>
        <taxon>Insecta</taxon>
        <taxon>Pterygota</taxon>
        <taxon>Neoptera</taxon>
        <taxon>Endopterygota</taxon>
        <taxon>Diptera</taxon>
        <taxon>Brachycera</taxon>
        <taxon>Muscomorpha</taxon>
        <taxon>Ephydroidea</taxon>
        <taxon>Drosophilidae</taxon>
        <taxon>Drosophila</taxon>
    </lineage>
</organism>
<dbReference type="EMBL" id="CP012526">
    <property type="protein sequence ID" value="ALC47498.1"/>
    <property type="molecule type" value="Genomic_DNA"/>
</dbReference>
<dbReference type="Proteomes" id="UP000494163">
    <property type="component" value="Chromosome 3R"/>
</dbReference>
<dbReference type="OrthoDB" id="8026672at2759"/>
<accession>A0A0M5J2B9</accession>
<feature type="region of interest" description="Disordered" evidence="1">
    <location>
        <begin position="58"/>
        <end position="77"/>
    </location>
</feature>
<dbReference type="AlphaFoldDB" id="A0A0M5J2B9"/>
<reference evidence="3 4" key="1">
    <citation type="submission" date="2015-08" db="EMBL/GenBank/DDBJ databases">
        <title>Ancestral chromatin configuration constrains chromatin evolution on differentiating sex chromosomes in Drosophila.</title>
        <authorList>
            <person name="Zhou Q."/>
            <person name="Bachtrog D."/>
        </authorList>
    </citation>
    <scope>NUCLEOTIDE SEQUENCE [LARGE SCALE GENOMIC DNA]</scope>
    <source>
        <tissue evidence="3">Whole larvae</tissue>
    </source>
</reference>
<protein>
    <submittedName>
        <fullName evidence="3">CG9837</fullName>
    </submittedName>
</protein>